<comment type="caution">
    <text evidence="1">The sequence shown here is derived from an EMBL/GenBank/DDBJ whole genome shotgun (WGS) entry which is preliminary data.</text>
</comment>
<protein>
    <submittedName>
        <fullName evidence="1">Uncharacterized protein</fullName>
    </submittedName>
</protein>
<dbReference type="EMBL" id="CM047905">
    <property type="protein sequence ID" value="KAJ0088641.1"/>
    <property type="molecule type" value="Genomic_DNA"/>
</dbReference>
<name>A0ACC1APM9_9ROSI</name>
<evidence type="ECO:0000313" key="2">
    <source>
        <dbReference type="Proteomes" id="UP001164250"/>
    </source>
</evidence>
<accession>A0ACC1APM9</accession>
<gene>
    <name evidence="1" type="ORF">Patl1_31845</name>
</gene>
<proteinExistence type="predicted"/>
<dbReference type="Proteomes" id="UP001164250">
    <property type="component" value="Chromosome 9"/>
</dbReference>
<organism evidence="1 2">
    <name type="scientific">Pistacia atlantica</name>
    <dbReference type="NCBI Taxonomy" id="434234"/>
    <lineage>
        <taxon>Eukaryota</taxon>
        <taxon>Viridiplantae</taxon>
        <taxon>Streptophyta</taxon>
        <taxon>Embryophyta</taxon>
        <taxon>Tracheophyta</taxon>
        <taxon>Spermatophyta</taxon>
        <taxon>Magnoliopsida</taxon>
        <taxon>eudicotyledons</taxon>
        <taxon>Gunneridae</taxon>
        <taxon>Pentapetalae</taxon>
        <taxon>rosids</taxon>
        <taxon>malvids</taxon>
        <taxon>Sapindales</taxon>
        <taxon>Anacardiaceae</taxon>
        <taxon>Pistacia</taxon>
    </lineage>
</organism>
<evidence type="ECO:0000313" key="1">
    <source>
        <dbReference type="EMBL" id="KAJ0088641.1"/>
    </source>
</evidence>
<sequence>MEYLCSRYDKNIMEQQYIDKEIEDFLYSNEVNPNIYVLSSGRQSGDQEAERGKRKPTIDQGI</sequence>
<keyword evidence="2" id="KW-1185">Reference proteome</keyword>
<reference evidence="2" key="1">
    <citation type="journal article" date="2023" name="G3 (Bethesda)">
        <title>Genome assembly and association tests identify interacting loci associated with vigor, precocity, and sex in interspecific pistachio rootstocks.</title>
        <authorList>
            <person name="Palmer W."/>
            <person name="Jacygrad E."/>
            <person name="Sagayaradj S."/>
            <person name="Cavanaugh K."/>
            <person name="Han R."/>
            <person name="Bertier L."/>
            <person name="Beede B."/>
            <person name="Kafkas S."/>
            <person name="Golino D."/>
            <person name="Preece J."/>
            <person name="Michelmore R."/>
        </authorList>
    </citation>
    <scope>NUCLEOTIDE SEQUENCE [LARGE SCALE GENOMIC DNA]</scope>
</reference>